<organism evidence="2 3">
    <name type="scientific">Microlunatus endophyticus</name>
    <dbReference type="NCBI Taxonomy" id="1716077"/>
    <lineage>
        <taxon>Bacteria</taxon>
        <taxon>Bacillati</taxon>
        <taxon>Actinomycetota</taxon>
        <taxon>Actinomycetes</taxon>
        <taxon>Propionibacteriales</taxon>
        <taxon>Propionibacteriaceae</taxon>
        <taxon>Microlunatus</taxon>
    </lineage>
</organism>
<sequence>MAELVSPPTTDLVTKRESYAILLASRLRAQMTYRSSFWINTVNSFFTGVLEFVETYVLLTNTPTLGGLNFAQASLVFGLANLGWSIADLIFGQTDTIPRYIREGKLEAFLIRPMPLLAQMITADFQLRRVGRAFLGLLIAVIVLFWVHLDFNAATIYLLITTPLYGAAIYGALFVLAGGLQFWIVDGSEFTNSFVYGGSYAGHLPGSALLLPLRVLFTFVFPVTATAYVPCLIMLGMDGPSWLPAWLGWLPPVFAGWTWLLAAVVWRRGVRHYTGAGG</sequence>
<feature type="transmembrane region" description="Helical" evidence="1">
    <location>
        <begin position="130"/>
        <end position="149"/>
    </location>
</feature>
<dbReference type="InterPro" id="IPR010390">
    <property type="entry name" value="ABC-2_transporter-like"/>
</dbReference>
<feature type="transmembrane region" description="Helical" evidence="1">
    <location>
        <begin position="155"/>
        <end position="176"/>
    </location>
</feature>
<feature type="transmembrane region" description="Helical" evidence="1">
    <location>
        <begin position="70"/>
        <end position="91"/>
    </location>
</feature>
<evidence type="ECO:0000313" key="3">
    <source>
        <dbReference type="Proteomes" id="UP000613840"/>
    </source>
</evidence>
<name>A0A917S9H3_9ACTN</name>
<dbReference type="Pfam" id="PF06182">
    <property type="entry name" value="ABC2_membrane_6"/>
    <property type="match status" value="1"/>
</dbReference>
<dbReference type="PANTHER" id="PTHR36833">
    <property type="entry name" value="SLR0610 PROTEIN-RELATED"/>
    <property type="match status" value="1"/>
</dbReference>
<dbReference type="PANTHER" id="PTHR36833:SF1">
    <property type="entry name" value="INTEGRAL MEMBRANE TRANSPORT PROTEIN"/>
    <property type="match status" value="1"/>
</dbReference>
<reference evidence="2" key="1">
    <citation type="journal article" date="2014" name="Int. J. Syst. Evol. Microbiol.">
        <title>Complete genome sequence of Corynebacterium casei LMG S-19264T (=DSM 44701T), isolated from a smear-ripened cheese.</title>
        <authorList>
            <consortium name="US DOE Joint Genome Institute (JGI-PGF)"/>
            <person name="Walter F."/>
            <person name="Albersmeier A."/>
            <person name="Kalinowski J."/>
            <person name="Ruckert C."/>
        </authorList>
    </citation>
    <scope>NUCLEOTIDE SEQUENCE</scope>
    <source>
        <strain evidence="2">CGMCC 4.7306</strain>
    </source>
</reference>
<dbReference type="RefSeq" id="WP_229669988.1">
    <property type="nucleotide sequence ID" value="NZ_BMMZ01000005.1"/>
</dbReference>
<protein>
    <submittedName>
        <fullName evidence="2">ABC transporter permease</fullName>
    </submittedName>
</protein>
<proteinExistence type="predicted"/>
<keyword evidence="3" id="KW-1185">Reference proteome</keyword>
<accession>A0A917S9H3</accession>
<comment type="caution">
    <text evidence="2">The sequence shown here is derived from an EMBL/GenBank/DDBJ whole genome shotgun (WGS) entry which is preliminary data.</text>
</comment>
<keyword evidence="1" id="KW-1133">Transmembrane helix</keyword>
<keyword evidence="1" id="KW-0472">Membrane</keyword>
<evidence type="ECO:0000313" key="2">
    <source>
        <dbReference type="EMBL" id="GGL64355.1"/>
    </source>
</evidence>
<keyword evidence="1" id="KW-0812">Transmembrane</keyword>
<evidence type="ECO:0000256" key="1">
    <source>
        <dbReference type="SAM" id="Phobius"/>
    </source>
</evidence>
<reference evidence="2" key="2">
    <citation type="submission" date="2020-09" db="EMBL/GenBank/DDBJ databases">
        <authorList>
            <person name="Sun Q."/>
            <person name="Zhou Y."/>
        </authorList>
    </citation>
    <scope>NUCLEOTIDE SEQUENCE</scope>
    <source>
        <strain evidence="2">CGMCC 4.7306</strain>
    </source>
</reference>
<dbReference type="EMBL" id="BMMZ01000005">
    <property type="protein sequence ID" value="GGL64355.1"/>
    <property type="molecule type" value="Genomic_DNA"/>
</dbReference>
<feature type="transmembrane region" description="Helical" evidence="1">
    <location>
        <begin position="215"/>
        <end position="237"/>
    </location>
</feature>
<gene>
    <name evidence="2" type="ORF">GCM10011575_23480</name>
</gene>
<feature type="transmembrane region" description="Helical" evidence="1">
    <location>
        <begin position="37"/>
        <end position="58"/>
    </location>
</feature>
<feature type="transmembrane region" description="Helical" evidence="1">
    <location>
        <begin position="243"/>
        <end position="266"/>
    </location>
</feature>
<dbReference type="AlphaFoldDB" id="A0A917S9H3"/>
<dbReference type="Proteomes" id="UP000613840">
    <property type="component" value="Unassembled WGS sequence"/>
</dbReference>